<feature type="compositionally biased region" description="Basic residues" evidence="1">
    <location>
        <begin position="47"/>
        <end position="60"/>
    </location>
</feature>
<dbReference type="EMBL" id="VSRR010008525">
    <property type="protein sequence ID" value="MPC48868.1"/>
    <property type="molecule type" value="Genomic_DNA"/>
</dbReference>
<feature type="region of interest" description="Disordered" evidence="1">
    <location>
        <begin position="1"/>
        <end position="60"/>
    </location>
</feature>
<evidence type="ECO:0000256" key="1">
    <source>
        <dbReference type="SAM" id="MobiDB-lite"/>
    </source>
</evidence>
<dbReference type="Proteomes" id="UP000324222">
    <property type="component" value="Unassembled WGS sequence"/>
</dbReference>
<proteinExistence type="predicted"/>
<evidence type="ECO:0000313" key="3">
    <source>
        <dbReference type="Proteomes" id="UP000324222"/>
    </source>
</evidence>
<name>A0A5B7FVD9_PORTR</name>
<gene>
    <name evidence="2" type="ORF">E2C01_042654</name>
</gene>
<sequence length="60" mass="6802">MHAATVPKSRLTPVPHLSPGSTGGGTRFPREKIYLYMHREGETGRERRGKVKNGRKKEEK</sequence>
<protein>
    <submittedName>
        <fullName evidence="2">Uncharacterized protein</fullName>
    </submittedName>
</protein>
<keyword evidence="3" id="KW-1185">Reference proteome</keyword>
<evidence type="ECO:0000313" key="2">
    <source>
        <dbReference type="EMBL" id="MPC48868.1"/>
    </source>
</evidence>
<accession>A0A5B7FVD9</accession>
<organism evidence="2 3">
    <name type="scientific">Portunus trituberculatus</name>
    <name type="common">Swimming crab</name>
    <name type="synonym">Neptunus trituberculatus</name>
    <dbReference type="NCBI Taxonomy" id="210409"/>
    <lineage>
        <taxon>Eukaryota</taxon>
        <taxon>Metazoa</taxon>
        <taxon>Ecdysozoa</taxon>
        <taxon>Arthropoda</taxon>
        <taxon>Crustacea</taxon>
        <taxon>Multicrustacea</taxon>
        <taxon>Malacostraca</taxon>
        <taxon>Eumalacostraca</taxon>
        <taxon>Eucarida</taxon>
        <taxon>Decapoda</taxon>
        <taxon>Pleocyemata</taxon>
        <taxon>Brachyura</taxon>
        <taxon>Eubrachyura</taxon>
        <taxon>Portunoidea</taxon>
        <taxon>Portunidae</taxon>
        <taxon>Portuninae</taxon>
        <taxon>Portunus</taxon>
    </lineage>
</organism>
<dbReference type="AlphaFoldDB" id="A0A5B7FVD9"/>
<comment type="caution">
    <text evidence="2">The sequence shown here is derived from an EMBL/GenBank/DDBJ whole genome shotgun (WGS) entry which is preliminary data.</text>
</comment>
<reference evidence="2 3" key="1">
    <citation type="submission" date="2019-05" db="EMBL/GenBank/DDBJ databases">
        <title>Another draft genome of Portunus trituberculatus and its Hox gene families provides insights of decapod evolution.</title>
        <authorList>
            <person name="Jeong J.-H."/>
            <person name="Song I."/>
            <person name="Kim S."/>
            <person name="Choi T."/>
            <person name="Kim D."/>
            <person name="Ryu S."/>
            <person name="Kim W."/>
        </authorList>
    </citation>
    <scope>NUCLEOTIDE SEQUENCE [LARGE SCALE GENOMIC DNA]</scope>
    <source>
        <tissue evidence="2">Muscle</tissue>
    </source>
</reference>
<feature type="compositionally biased region" description="Basic and acidic residues" evidence="1">
    <location>
        <begin position="28"/>
        <end position="46"/>
    </location>
</feature>